<dbReference type="PANTHER" id="PTHR34773:SF1">
    <property type="entry name" value="FLAGELLAR SECRETION CHAPERONE FLIS"/>
    <property type="match status" value="1"/>
</dbReference>
<evidence type="ECO:0000256" key="3">
    <source>
        <dbReference type="ARBA" id="ARBA00022490"/>
    </source>
</evidence>
<gene>
    <name evidence="7" type="ORF">J2S74_003627</name>
</gene>
<comment type="similarity">
    <text evidence="2 6">Belongs to the FliS family.</text>
</comment>
<dbReference type="SUPFAM" id="SSF101116">
    <property type="entry name" value="Flagellar export chaperone FliS"/>
    <property type="match status" value="1"/>
</dbReference>
<dbReference type="EMBL" id="JAUSUG010000015">
    <property type="protein sequence ID" value="MDQ0256209.1"/>
    <property type="molecule type" value="Genomic_DNA"/>
</dbReference>
<evidence type="ECO:0000313" key="7">
    <source>
        <dbReference type="EMBL" id="MDQ0256209.1"/>
    </source>
</evidence>
<evidence type="ECO:0000313" key="8">
    <source>
        <dbReference type="Proteomes" id="UP001230005"/>
    </source>
</evidence>
<keyword evidence="4 6" id="KW-1005">Bacterial flagellum biogenesis</keyword>
<keyword evidence="7" id="KW-0282">Flagellum</keyword>
<dbReference type="PANTHER" id="PTHR34773">
    <property type="entry name" value="FLAGELLAR SECRETION CHAPERONE FLIS"/>
    <property type="match status" value="1"/>
</dbReference>
<dbReference type="CDD" id="cd16098">
    <property type="entry name" value="FliS"/>
    <property type="match status" value="1"/>
</dbReference>
<keyword evidence="5" id="KW-0143">Chaperone</keyword>
<dbReference type="Gene3D" id="1.20.120.340">
    <property type="entry name" value="Flagellar protein FliS"/>
    <property type="match status" value="1"/>
</dbReference>
<evidence type="ECO:0000256" key="5">
    <source>
        <dbReference type="ARBA" id="ARBA00023186"/>
    </source>
</evidence>
<comment type="subcellular location">
    <subcellularLocation>
        <location evidence="1 6">Cytoplasm</location>
        <location evidence="1 6">Cytosol</location>
    </subcellularLocation>
</comment>
<dbReference type="RefSeq" id="WP_307327983.1">
    <property type="nucleotide sequence ID" value="NZ_JAUSUG010000015.1"/>
</dbReference>
<dbReference type="InterPro" id="IPR036584">
    <property type="entry name" value="FliS_sf"/>
</dbReference>
<organism evidence="7 8">
    <name type="scientific">Evansella vedderi</name>
    <dbReference type="NCBI Taxonomy" id="38282"/>
    <lineage>
        <taxon>Bacteria</taxon>
        <taxon>Bacillati</taxon>
        <taxon>Bacillota</taxon>
        <taxon>Bacilli</taxon>
        <taxon>Bacillales</taxon>
        <taxon>Bacillaceae</taxon>
        <taxon>Evansella</taxon>
    </lineage>
</organism>
<dbReference type="Pfam" id="PF02561">
    <property type="entry name" value="FliS"/>
    <property type="match status" value="1"/>
</dbReference>
<sequence length="138" mass="15688">MITNETLHKKTPQQITALLYEACLNNLEDAKAAILVKDQVKANAHLQKCNDILRRLGAGINYEAGIIADQLDAVYNYMADKIIEANYKKDIPLIDEVITQMEAIKSAWQQAMVDNIDRQPKSFRQKTNAYEQTAVYED</sequence>
<dbReference type="PIRSF" id="PIRSF039090">
    <property type="entry name" value="Flis"/>
    <property type="match status" value="1"/>
</dbReference>
<dbReference type="NCBIfam" id="TIGR00208">
    <property type="entry name" value="fliS"/>
    <property type="match status" value="1"/>
</dbReference>
<protein>
    <recommendedName>
        <fullName evidence="6">Flagellar secretion chaperone FliS</fullName>
    </recommendedName>
</protein>
<comment type="caution">
    <text evidence="7">The sequence shown here is derived from an EMBL/GenBank/DDBJ whole genome shotgun (WGS) entry which is preliminary data.</text>
</comment>
<keyword evidence="7" id="KW-0966">Cell projection</keyword>
<evidence type="ECO:0000256" key="4">
    <source>
        <dbReference type="ARBA" id="ARBA00022795"/>
    </source>
</evidence>
<keyword evidence="7" id="KW-0969">Cilium</keyword>
<keyword evidence="3 6" id="KW-0963">Cytoplasm</keyword>
<dbReference type="Proteomes" id="UP001230005">
    <property type="component" value="Unassembled WGS sequence"/>
</dbReference>
<evidence type="ECO:0000256" key="6">
    <source>
        <dbReference type="PIRNR" id="PIRNR039090"/>
    </source>
</evidence>
<dbReference type="InterPro" id="IPR003713">
    <property type="entry name" value="FliS"/>
</dbReference>
<reference evidence="7 8" key="1">
    <citation type="submission" date="2023-07" db="EMBL/GenBank/DDBJ databases">
        <title>Genomic Encyclopedia of Type Strains, Phase IV (KMG-IV): sequencing the most valuable type-strain genomes for metagenomic binning, comparative biology and taxonomic classification.</title>
        <authorList>
            <person name="Goeker M."/>
        </authorList>
    </citation>
    <scope>NUCLEOTIDE SEQUENCE [LARGE SCALE GENOMIC DNA]</scope>
    <source>
        <strain evidence="7 8">DSM 9768</strain>
    </source>
</reference>
<proteinExistence type="inferred from homology"/>
<evidence type="ECO:0000256" key="1">
    <source>
        <dbReference type="ARBA" id="ARBA00004514"/>
    </source>
</evidence>
<evidence type="ECO:0000256" key="2">
    <source>
        <dbReference type="ARBA" id="ARBA00008787"/>
    </source>
</evidence>
<name>A0ABT9ZZC9_9BACI</name>
<accession>A0ABT9ZZC9</accession>
<keyword evidence="8" id="KW-1185">Reference proteome</keyword>